<gene>
    <name evidence="1" type="ORF">BS411_017275</name>
</gene>
<evidence type="ECO:0000313" key="2">
    <source>
        <dbReference type="Proteomes" id="UP000244623"/>
    </source>
</evidence>
<name>A0ACD5IR28_9ENTR</name>
<dbReference type="Proteomes" id="UP000244623">
    <property type="component" value="Chromosome"/>
</dbReference>
<evidence type="ECO:0000313" key="1">
    <source>
        <dbReference type="EMBL" id="XSF53666.1"/>
    </source>
</evidence>
<accession>A0ACD5IR28</accession>
<dbReference type="EMBL" id="CP187984">
    <property type="protein sequence ID" value="XSF53666.1"/>
    <property type="molecule type" value="Genomic_DNA"/>
</dbReference>
<reference evidence="1" key="1">
    <citation type="submission" date="2025-05" db="EMBL/GenBank/DDBJ databases">
        <title>FDA Reference Genome datasets for Cronobacter.</title>
        <authorList>
            <person name="Gopinath G.R."/>
        </authorList>
    </citation>
    <scope>NUCLEOTIDE SEQUENCE</scope>
    <source>
        <strain evidence="1">MOD1-Sh41s</strain>
    </source>
</reference>
<proteinExistence type="predicted"/>
<sequence length="48" mass="5304">MNRRYSLNLPCRSGVRFSPATCISFLQTCRCSTHLGASQDSRAGQGLR</sequence>
<organism evidence="1 2">
    <name type="scientific">Cronobacter turicensis</name>
    <dbReference type="NCBI Taxonomy" id="413502"/>
    <lineage>
        <taxon>Bacteria</taxon>
        <taxon>Pseudomonadati</taxon>
        <taxon>Pseudomonadota</taxon>
        <taxon>Gammaproteobacteria</taxon>
        <taxon>Enterobacterales</taxon>
        <taxon>Enterobacteriaceae</taxon>
        <taxon>Cronobacter</taxon>
    </lineage>
</organism>
<protein>
    <submittedName>
        <fullName evidence="1">Uncharacterized protein</fullName>
    </submittedName>
</protein>